<dbReference type="InterPro" id="IPR036388">
    <property type="entry name" value="WH-like_DNA-bd_sf"/>
</dbReference>
<gene>
    <name evidence="1" type="ORF">GCM10025751_08000</name>
</gene>
<proteinExistence type="predicted"/>
<evidence type="ECO:0008006" key="3">
    <source>
        <dbReference type="Google" id="ProtNLM"/>
    </source>
</evidence>
<evidence type="ECO:0000313" key="2">
    <source>
        <dbReference type="Proteomes" id="UP001501729"/>
    </source>
</evidence>
<sequence>MTRWHQSGTRRDMCILLAEAGELRGQRLKSRLESHYDEQLDPKRFYGTLTSLVESGHVKKRIEGLYDVYFLTDIGEQRLRDQFQWMREKVENTTQN</sequence>
<dbReference type="SUPFAM" id="SSF46785">
    <property type="entry name" value="Winged helix' DNA-binding domain"/>
    <property type="match status" value="1"/>
</dbReference>
<name>A0AAV3UEF2_9EURY</name>
<accession>A0AAV3UEF2</accession>
<dbReference type="Proteomes" id="UP001501729">
    <property type="component" value="Unassembled WGS sequence"/>
</dbReference>
<dbReference type="InterPro" id="IPR036390">
    <property type="entry name" value="WH_DNA-bd_sf"/>
</dbReference>
<dbReference type="GeneID" id="68611347"/>
<dbReference type="AlphaFoldDB" id="A0AAV3UEF2"/>
<organism evidence="1 2">
    <name type="scientific">Haladaptatus pallidirubidus</name>
    <dbReference type="NCBI Taxonomy" id="1008152"/>
    <lineage>
        <taxon>Archaea</taxon>
        <taxon>Methanobacteriati</taxon>
        <taxon>Methanobacteriota</taxon>
        <taxon>Stenosarchaea group</taxon>
        <taxon>Halobacteria</taxon>
        <taxon>Halobacteriales</taxon>
        <taxon>Haladaptataceae</taxon>
        <taxon>Haladaptatus</taxon>
    </lineage>
</organism>
<keyword evidence="2" id="KW-1185">Reference proteome</keyword>
<dbReference type="EMBL" id="BAABKX010000001">
    <property type="protein sequence ID" value="GAA5043364.1"/>
    <property type="molecule type" value="Genomic_DNA"/>
</dbReference>
<dbReference type="Gene3D" id="1.10.10.10">
    <property type="entry name" value="Winged helix-like DNA-binding domain superfamily/Winged helix DNA-binding domain"/>
    <property type="match status" value="1"/>
</dbReference>
<comment type="caution">
    <text evidence="1">The sequence shown here is derived from an EMBL/GenBank/DDBJ whole genome shotgun (WGS) entry which is preliminary data.</text>
</comment>
<protein>
    <recommendedName>
        <fullName evidence="3">Transcriptional regulator PadR-like family protein</fullName>
    </recommendedName>
</protein>
<dbReference type="RefSeq" id="WP_227775588.1">
    <property type="nucleotide sequence ID" value="NZ_BAABKX010000001.1"/>
</dbReference>
<evidence type="ECO:0000313" key="1">
    <source>
        <dbReference type="EMBL" id="GAA5043364.1"/>
    </source>
</evidence>
<reference evidence="1 2" key="1">
    <citation type="journal article" date="2019" name="Int. J. Syst. Evol. Microbiol.">
        <title>The Global Catalogue of Microorganisms (GCM) 10K type strain sequencing project: providing services to taxonomists for standard genome sequencing and annotation.</title>
        <authorList>
            <consortium name="The Broad Institute Genomics Platform"/>
            <consortium name="The Broad Institute Genome Sequencing Center for Infectious Disease"/>
            <person name="Wu L."/>
            <person name="Ma J."/>
        </authorList>
    </citation>
    <scope>NUCLEOTIDE SEQUENCE [LARGE SCALE GENOMIC DNA]</scope>
    <source>
        <strain evidence="1 2">JCM 17504</strain>
    </source>
</reference>